<evidence type="ECO:0000313" key="16">
    <source>
        <dbReference type="Proteomes" id="UP000440732"/>
    </source>
</evidence>
<evidence type="ECO:0000313" key="9">
    <source>
        <dbReference type="EMBL" id="KAE9238499.1"/>
    </source>
</evidence>
<accession>A0A6A3R682</accession>
<evidence type="ECO:0000313" key="7">
    <source>
        <dbReference type="EMBL" id="KAE9192513.1"/>
    </source>
</evidence>
<dbReference type="EMBL" id="QXGC01001149">
    <property type="protein sequence ID" value="KAE9209977.1"/>
    <property type="molecule type" value="Genomic_DNA"/>
</dbReference>
<feature type="chain" id="PRO_5036165821" description="RxLR effector protein" evidence="1">
    <location>
        <begin position="30"/>
        <end position="56"/>
    </location>
</feature>
<evidence type="ECO:0000256" key="1">
    <source>
        <dbReference type="SAM" id="SignalP"/>
    </source>
</evidence>
<evidence type="ECO:0000313" key="19">
    <source>
        <dbReference type="Proteomes" id="UP000476176"/>
    </source>
</evidence>
<dbReference type="Proteomes" id="UP000440732">
    <property type="component" value="Unassembled WGS sequence"/>
</dbReference>
<evidence type="ECO:0000313" key="5">
    <source>
        <dbReference type="EMBL" id="KAE9093770.1"/>
    </source>
</evidence>
<evidence type="ECO:0000313" key="14">
    <source>
        <dbReference type="Proteomes" id="UP000437068"/>
    </source>
</evidence>
<keyword evidence="13" id="KW-1185">Reference proteome</keyword>
<dbReference type="Proteomes" id="UP000486351">
    <property type="component" value="Unassembled WGS sequence"/>
</dbReference>
<evidence type="ECO:0000313" key="11">
    <source>
        <dbReference type="EMBL" id="KAE9344048.1"/>
    </source>
</evidence>
<dbReference type="EMBL" id="QXGF01001992">
    <property type="protein sequence ID" value="KAE8926695.1"/>
    <property type="molecule type" value="Genomic_DNA"/>
</dbReference>
<comment type="caution">
    <text evidence="4">The sequence shown here is derived from an EMBL/GenBank/DDBJ whole genome shotgun (WGS) entry which is preliminary data.</text>
</comment>
<dbReference type="EMBL" id="QXFZ01001418">
    <property type="protein sequence ID" value="KAE9090846.1"/>
    <property type="molecule type" value="Genomic_DNA"/>
</dbReference>
<dbReference type="Proteomes" id="UP000440367">
    <property type="component" value="Unassembled WGS sequence"/>
</dbReference>
<evidence type="ECO:0000313" key="2">
    <source>
        <dbReference type="EMBL" id="KAE8926695.1"/>
    </source>
</evidence>
<organism evidence="4 17">
    <name type="scientific">Phytophthora fragariae</name>
    <dbReference type="NCBI Taxonomy" id="53985"/>
    <lineage>
        <taxon>Eukaryota</taxon>
        <taxon>Sar</taxon>
        <taxon>Stramenopiles</taxon>
        <taxon>Oomycota</taxon>
        <taxon>Peronosporomycetes</taxon>
        <taxon>Peronosporales</taxon>
        <taxon>Peronosporaceae</taxon>
        <taxon>Phytophthora</taxon>
    </lineage>
</organism>
<protein>
    <recommendedName>
        <fullName evidence="22">RxLR effector protein</fullName>
    </recommendedName>
</protein>
<evidence type="ECO:0000313" key="21">
    <source>
        <dbReference type="Proteomes" id="UP000488956"/>
    </source>
</evidence>
<evidence type="ECO:0000313" key="6">
    <source>
        <dbReference type="EMBL" id="KAE9121140.1"/>
    </source>
</evidence>
<evidence type="ECO:0000313" key="13">
    <source>
        <dbReference type="Proteomes" id="UP000433483"/>
    </source>
</evidence>
<dbReference type="Proteomes" id="UP000460718">
    <property type="component" value="Unassembled WGS sequence"/>
</dbReference>
<dbReference type="EMBL" id="QXFX01001248">
    <property type="protein sequence ID" value="KAE9093770.1"/>
    <property type="molecule type" value="Genomic_DNA"/>
</dbReference>
<dbReference type="EMBL" id="QXGE01001199">
    <property type="protein sequence ID" value="KAE9296184.1"/>
    <property type="molecule type" value="Genomic_DNA"/>
</dbReference>
<sequence length="56" mass="6095">MVGGQRIRLRSSLALFQCAILNLTAASWATRKPALPPCSTSASRKRGWWCVSSTMA</sequence>
<dbReference type="Proteomes" id="UP000429523">
    <property type="component" value="Unassembled WGS sequence"/>
</dbReference>
<evidence type="ECO:0000313" key="20">
    <source>
        <dbReference type="Proteomes" id="UP000486351"/>
    </source>
</evidence>
<dbReference type="EMBL" id="QXGB01001338">
    <property type="protein sequence ID" value="KAE9192513.1"/>
    <property type="molecule type" value="Genomic_DNA"/>
</dbReference>
<proteinExistence type="predicted"/>
<evidence type="ECO:0008006" key="22">
    <source>
        <dbReference type="Google" id="ProtNLM"/>
    </source>
</evidence>
<dbReference type="EMBL" id="QXGA01001361">
    <property type="protein sequence ID" value="KAE9121140.1"/>
    <property type="molecule type" value="Genomic_DNA"/>
</dbReference>
<feature type="signal peptide" evidence="1">
    <location>
        <begin position="1"/>
        <end position="29"/>
    </location>
</feature>
<keyword evidence="1" id="KW-0732">Signal</keyword>
<evidence type="ECO:0000313" key="15">
    <source>
        <dbReference type="Proteomes" id="UP000440367"/>
    </source>
</evidence>
<evidence type="ECO:0000313" key="18">
    <source>
        <dbReference type="Proteomes" id="UP000460718"/>
    </source>
</evidence>
<dbReference type="Proteomes" id="UP000433483">
    <property type="component" value="Unassembled WGS sequence"/>
</dbReference>
<evidence type="ECO:0000313" key="17">
    <source>
        <dbReference type="Proteomes" id="UP000441208"/>
    </source>
</evidence>
<evidence type="ECO:0000313" key="4">
    <source>
        <dbReference type="EMBL" id="KAE9090846.1"/>
    </source>
</evidence>
<dbReference type="EMBL" id="QXFY01000449">
    <property type="protein sequence ID" value="KAE9344048.1"/>
    <property type="molecule type" value="Genomic_DNA"/>
</dbReference>
<evidence type="ECO:0000313" key="12">
    <source>
        <dbReference type="Proteomes" id="UP000429523"/>
    </source>
</evidence>
<dbReference type="Proteomes" id="UP000476176">
    <property type="component" value="Unassembled WGS sequence"/>
</dbReference>
<dbReference type="EMBL" id="QXFW01002340">
    <property type="protein sequence ID" value="KAE8979544.1"/>
    <property type="molecule type" value="Genomic_DNA"/>
</dbReference>
<evidence type="ECO:0000313" key="10">
    <source>
        <dbReference type="EMBL" id="KAE9296184.1"/>
    </source>
</evidence>
<dbReference type="AlphaFoldDB" id="A0A6A3R682"/>
<dbReference type="OrthoDB" id="10295826at2759"/>
<name>A0A6A3R682_9STRA</name>
<gene>
    <name evidence="10" type="ORF">PF001_g16972</name>
    <name evidence="9" type="ORF">PF002_g10638</name>
    <name evidence="8" type="ORF">PF004_g16311</name>
    <name evidence="7" type="ORF">PF005_g18431</name>
    <name evidence="6" type="ORF">PF006_g17971</name>
    <name evidence="4" type="ORF">PF007_g19091</name>
    <name evidence="11" type="ORF">PF008_g9405</name>
    <name evidence="2" type="ORF">PF009_g23125</name>
    <name evidence="5" type="ORF">PF010_g17360</name>
    <name evidence="3" type="ORF">PF011_g22808</name>
</gene>
<evidence type="ECO:0000313" key="8">
    <source>
        <dbReference type="EMBL" id="KAE9209977.1"/>
    </source>
</evidence>
<dbReference type="Proteomes" id="UP000488956">
    <property type="component" value="Unassembled WGS sequence"/>
</dbReference>
<reference evidence="12 13" key="1">
    <citation type="submission" date="2018-08" db="EMBL/GenBank/DDBJ databases">
        <title>Genomic investigation of the strawberry pathogen Phytophthora fragariae indicates pathogenicity is determined by transcriptional variation in three key races.</title>
        <authorList>
            <person name="Adams T.M."/>
            <person name="Armitage A.D."/>
            <person name="Sobczyk M.K."/>
            <person name="Bates H.J."/>
            <person name="Dunwell J.M."/>
            <person name="Nellist C.F."/>
            <person name="Harrison R.J."/>
        </authorList>
    </citation>
    <scope>NUCLEOTIDE SEQUENCE [LARGE SCALE GENOMIC DNA]</scope>
    <source>
        <strain evidence="10 14">A4</strain>
        <strain evidence="9 15">BC-1</strain>
        <strain evidence="8 19">BC-23</strain>
        <strain evidence="7 13">NOV-27</strain>
        <strain evidence="6 16">NOV-5</strain>
        <strain evidence="4 17">NOV-71</strain>
        <strain evidence="11 20">NOV-77</strain>
        <strain evidence="2 12">NOV-9</strain>
        <strain evidence="5 21">ONT-3</strain>
        <strain evidence="3 18">SCRP245</strain>
    </source>
</reference>
<evidence type="ECO:0000313" key="3">
    <source>
        <dbReference type="EMBL" id="KAE8979544.1"/>
    </source>
</evidence>
<dbReference type="EMBL" id="QXGD01000470">
    <property type="protein sequence ID" value="KAE9238499.1"/>
    <property type="molecule type" value="Genomic_DNA"/>
</dbReference>
<dbReference type="Proteomes" id="UP000441208">
    <property type="component" value="Unassembled WGS sequence"/>
</dbReference>
<dbReference type="Proteomes" id="UP000437068">
    <property type="component" value="Unassembled WGS sequence"/>
</dbReference>